<accession>A0A8J6N617</accession>
<dbReference type="AlphaFoldDB" id="A0A8J6N617"/>
<dbReference type="InterPro" id="IPR006158">
    <property type="entry name" value="Cobalamin-bd"/>
</dbReference>
<dbReference type="SUPFAM" id="SSF52242">
    <property type="entry name" value="Cobalamin (vitamin B12)-binding domain"/>
    <property type="match status" value="1"/>
</dbReference>
<dbReference type="Gene3D" id="1.10.1240.10">
    <property type="entry name" value="Methionine synthase domain"/>
    <property type="match status" value="1"/>
</dbReference>
<comment type="similarity">
    <text evidence="1">Belongs to the methylamine corrinoid protein family.</text>
</comment>
<dbReference type="GO" id="GO:0008705">
    <property type="term" value="F:methionine synthase activity"/>
    <property type="evidence" value="ECO:0007669"/>
    <property type="project" value="TreeGrafter"/>
</dbReference>
<evidence type="ECO:0000259" key="4">
    <source>
        <dbReference type="PROSITE" id="PS51332"/>
    </source>
</evidence>
<evidence type="ECO:0000313" key="6">
    <source>
        <dbReference type="EMBL" id="MBC8199656.1"/>
    </source>
</evidence>
<organism evidence="6 7">
    <name type="scientific">Candidatus Desulfaltia bathyphila</name>
    <dbReference type="NCBI Taxonomy" id="2841697"/>
    <lineage>
        <taxon>Bacteria</taxon>
        <taxon>Pseudomonadati</taxon>
        <taxon>Thermodesulfobacteriota</taxon>
        <taxon>Desulfobacteria</taxon>
        <taxon>Desulfobacterales</taxon>
        <taxon>Desulfobacterales incertae sedis</taxon>
        <taxon>Candidatus Desulfaltia</taxon>
    </lineage>
</organism>
<dbReference type="PANTHER" id="PTHR45833:SF1">
    <property type="entry name" value="METHIONINE SYNTHASE"/>
    <property type="match status" value="1"/>
</dbReference>
<feature type="domain" description="B12-binding" evidence="4">
    <location>
        <begin position="105"/>
        <end position="227"/>
    </location>
</feature>
<dbReference type="CDD" id="cd02070">
    <property type="entry name" value="corrinoid_protein_B12-BD"/>
    <property type="match status" value="1"/>
</dbReference>
<dbReference type="Gene3D" id="3.40.50.280">
    <property type="entry name" value="Cobalamin-binding domain"/>
    <property type="match status" value="1"/>
</dbReference>
<dbReference type="InterPro" id="IPR003759">
    <property type="entry name" value="Cbl-bd_cap"/>
</dbReference>
<dbReference type="InterPro" id="IPR036724">
    <property type="entry name" value="Cobalamin-bd_sf"/>
</dbReference>
<dbReference type="PROSITE" id="PS51332">
    <property type="entry name" value="B12_BINDING"/>
    <property type="match status" value="1"/>
</dbReference>
<proteinExistence type="inferred from homology"/>
<evidence type="ECO:0000256" key="3">
    <source>
        <dbReference type="ARBA" id="ARBA00023285"/>
    </source>
</evidence>
<dbReference type="GO" id="GO:0046653">
    <property type="term" value="P:tetrahydrofolate metabolic process"/>
    <property type="evidence" value="ECO:0007669"/>
    <property type="project" value="TreeGrafter"/>
</dbReference>
<feature type="domain" description="B12-binding N-terminal" evidence="5">
    <location>
        <begin position="1"/>
        <end position="105"/>
    </location>
</feature>
<dbReference type="FunFam" id="3.40.50.280:FF:000003">
    <property type="entry name" value="Dimethylamine methyltransferase corrinoid protein"/>
    <property type="match status" value="1"/>
</dbReference>
<evidence type="ECO:0000256" key="2">
    <source>
        <dbReference type="ARBA" id="ARBA00022723"/>
    </source>
</evidence>
<dbReference type="Pfam" id="PF02607">
    <property type="entry name" value="B12-binding_2"/>
    <property type="match status" value="1"/>
</dbReference>
<dbReference type="GO" id="GO:0046872">
    <property type="term" value="F:metal ion binding"/>
    <property type="evidence" value="ECO:0007669"/>
    <property type="project" value="UniProtKB-KW"/>
</dbReference>
<dbReference type="SMART" id="SM01018">
    <property type="entry name" value="B12-binding_2"/>
    <property type="match status" value="1"/>
</dbReference>
<dbReference type="PROSITE" id="PS51337">
    <property type="entry name" value="B12_BINDING_NTER"/>
    <property type="match status" value="1"/>
</dbReference>
<dbReference type="GO" id="GO:0050667">
    <property type="term" value="P:homocysteine metabolic process"/>
    <property type="evidence" value="ECO:0007669"/>
    <property type="project" value="TreeGrafter"/>
</dbReference>
<sequence length="227" mass="24685">MNEQELIEKIAYNVIQGRVVAEDEGFDEGLEGQLAVTELMEQAVEQNIDAKKLVVECLTGSMEDVGEKYDKGIYLIPDMLASAECVGAAMDILGPRLARAGIESKGRFILATVAGDLHDIGKNIVGIMLKGAGFEVIDLGNDVPADRIVEETRKNNAQFVGLSALLTTTMREMEKVVKTLQNEGIRDKVRVLIGGAPTSDKFAEQIGADAYCRDAFHAVDVLRKMNI</sequence>
<keyword evidence="2" id="KW-0479">Metal-binding</keyword>
<dbReference type="InterPro" id="IPR050554">
    <property type="entry name" value="Met_Synthase/Corrinoid"/>
</dbReference>
<evidence type="ECO:0000313" key="7">
    <source>
        <dbReference type="Proteomes" id="UP000603545"/>
    </source>
</evidence>
<dbReference type="GO" id="GO:0005829">
    <property type="term" value="C:cytosol"/>
    <property type="evidence" value="ECO:0007669"/>
    <property type="project" value="TreeGrafter"/>
</dbReference>
<comment type="caution">
    <text evidence="6">The sequence shown here is derived from an EMBL/GenBank/DDBJ whole genome shotgun (WGS) entry which is preliminary data.</text>
</comment>
<evidence type="ECO:0000256" key="1">
    <source>
        <dbReference type="ARBA" id="ARBA00010854"/>
    </source>
</evidence>
<dbReference type="Proteomes" id="UP000603545">
    <property type="component" value="Unassembled WGS sequence"/>
</dbReference>
<keyword evidence="3" id="KW-0170">Cobalt</keyword>
<dbReference type="InterPro" id="IPR036594">
    <property type="entry name" value="Meth_synthase_dom"/>
</dbReference>
<evidence type="ECO:0000259" key="5">
    <source>
        <dbReference type="PROSITE" id="PS51337"/>
    </source>
</evidence>
<name>A0A8J6N617_9BACT</name>
<dbReference type="PANTHER" id="PTHR45833">
    <property type="entry name" value="METHIONINE SYNTHASE"/>
    <property type="match status" value="1"/>
</dbReference>
<dbReference type="Pfam" id="PF02310">
    <property type="entry name" value="B12-binding"/>
    <property type="match status" value="1"/>
</dbReference>
<dbReference type="SUPFAM" id="SSF47644">
    <property type="entry name" value="Methionine synthase domain"/>
    <property type="match status" value="1"/>
</dbReference>
<reference evidence="6 7" key="1">
    <citation type="submission" date="2020-08" db="EMBL/GenBank/DDBJ databases">
        <title>Bridging the membrane lipid divide: bacteria of the FCB group superphylum have the potential to synthesize archaeal ether lipids.</title>
        <authorList>
            <person name="Villanueva L."/>
            <person name="Von Meijenfeldt F.A.B."/>
            <person name="Westbye A.B."/>
            <person name="Yadav S."/>
            <person name="Hopmans E.C."/>
            <person name="Dutilh B.E."/>
            <person name="Sinninghe Damste J.S."/>
        </authorList>
    </citation>
    <scope>NUCLEOTIDE SEQUENCE [LARGE SCALE GENOMIC DNA]</scope>
    <source>
        <strain evidence="6">NIOZ-UU82</strain>
    </source>
</reference>
<gene>
    <name evidence="6" type="ORF">H8E80_06380</name>
</gene>
<dbReference type="EMBL" id="JACNLL010000058">
    <property type="protein sequence ID" value="MBC8199656.1"/>
    <property type="molecule type" value="Genomic_DNA"/>
</dbReference>
<dbReference type="GO" id="GO:0031419">
    <property type="term" value="F:cobalamin binding"/>
    <property type="evidence" value="ECO:0007669"/>
    <property type="project" value="InterPro"/>
</dbReference>
<protein>
    <submittedName>
        <fullName evidence="6">Corrinoid protein</fullName>
    </submittedName>
</protein>